<dbReference type="RefSeq" id="WP_220118446.1">
    <property type="nucleotide sequence ID" value="NZ_JAHZUY010000047.1"/>
</dbReference>
<evidence type="ECO:0000313" key="4">
    <source>
        <dbReference type="Proteomes" id="UP001519924"/>
    </source>
</evidence>
<evidence type="ECO:0000313" key="3">
    <source>
        <dbReference type="EMBL" id="MBW8270660.1"/>
    </source>
</evidence>
<feature type="domain" description="Phasin" evidence="2">
    <location>
        <begin position="65"/>
        <end position="159"/>
    </location>
</feature>
<dbReference type="NCBIfam" id="TIGR01841">
    <property type="entry name" value="phasin"/>
    <property type="match status" value="1"/>
</dbReference>
<keyword evidence="4" id="KW-1185">Reference proteome</keyword>
<dbReference type="EMBL" id="JAHZUY010000047">
    <property type="protein sequence ID" value="MBW8270660.1"/>
    <property type="molecule type" value="Genomic_DNA"/>
</dbReference>
<protein>
    <submittedName>
        <fullName evidence="3">TIGR01841 family phasin</fullName>
    </submittedName>
</protein>
<feature type="coiled-coil region" evidence="1">
    <location>
        <begin position="124"/>
        <end position="151"/>
    </location>
</feature>
<dbReference type="Proteomes" id="UP001519924">
    <property type="component" value="Unassembled WGS sequence"/>
</dbReference>
<dbReference type="InterPro" id="IPR018968">
    <property type="entry name" value="Phasin"/>
</dbReference>
<accession>A0ABS7F4W6</accession>
<name>A0ABS7F4W6_9PROT</name>
<comment type="caution">
    <text evidence="3">The sequence shown here is derived from an EMBL/GenBank/DDBJ whole genome shotgun (WGS) entry which is preliminary data.</text>
</comment>
<dbReference type="Pfam" id="PF09361">
    <property type="entry name" value="Phasin_2"/>
    <property type="match status" value="1"/>
</dbReference>
<keyword evidence="1" id="KW-0175">Coiled coil</keyword>
<reference evidence="3 4" key="1">
    <citation type="submission" date="2021-08" db="EMBL/GenBank/DDBJ databases">
        <title>Caldovatus sediminis gen. nov., sp. nov., a moderately thermophilic bacterium isolated from a hot spring.</title>
        <authorList>
            <person name="Hu C.-J."/>
            <person name="Li W.-J."/>
            <person name="Xian W.-D."/>
        </authorList>
    </citation>
    <scope>NUCLEOTIDE SEQUENCE [LARGE SCALE GENOMIC DNA]</scope>
    <source>
        <strain evidence="3 4">SYSU G05006</strain>
    </source>
</reference>
<sequence>MASDKTAEVKKLSVEAATATAAGAHQARKLIEDGAAQARATVEKSMEQATKAAEGLFKVANEAVEFGRGNLEAVAKSAQTWTVGVQDLSRQTFAVVQSLTDQALENAKALIAAKSLKEAADLQANFARSALERALSEAARLQEASFRLAEQATAPLAARATLAFEKFGRPLAA</sequence>
<organism evidence="3 4">
    <name type="scientific">Caldovatus aquaticus</name>
    <dbReference type="NCBI Taxonomy" id="2865671"/>
    <lineage>
        <taxon>Bacteria</taxon>
        <taxon>Pseudomonadati</taxon>
        <taxon>Pseudomonadota</taxon>
        <taxon>Alphaproteobacteria</taxon>
        <taxon>Acetobacterales</taxon>
        <taxon>Roseomonadaceae</taxon>
        <taxon>Caldovatus</taxon>
    </lineage>
</organism>
<evidence type="ECO:0000259" key="2">
    <source>
        <dbReference type="Pfam" id="PF09361"/>
    </source>
</evidence>
<evidence type="ECO:0000256" key="1">
    <source>
        <dbReference type="SAM" id="Coils"/>
    </source>
</evidence>
<proteinExistence type="predicted"/>
<dbReference type="InterPro" id="IPR010127">
    <property type="entry name" value="Phasin_subfam-1"/>
</dbReference>
<gene>
    <name evidence="3" type="primary">phaP</name>
    <name evidence="3" type="ORF">K1J50_14340</name>
</gene>